<sequence length="443" mass="52351">MKQEIKTCQNCKKDFMIEPEDFNFYEKIKVPPPTWCSECRAMRRMLWRNERSLYHHTCALSGKKILSILNLQNCLGCVNLRHKTHCILNRQYTKEGYNKKIKEYDFGSYKFLQSFKDEYKKFLLKQPRRFASILKSVSVTGDNVIHSKNSKMIFDAYGDVEDSKYLTHTLTIKNSYDGYGIGYNAELLYEGVDFGLDAARNFFGIFNHRGLDTQYTYMCYSSKNLFGCVGLRSKQYCILNKQYTKGEYEKLVPQIIAQMNDMPYVDKKGRVYKYGEFFPTEFSPFYYNETIAQEYYPLTEKRASDFGFKWKNKDKRDYQIDISTENLPDHIKNVEESIVGKVIECIHKGGCEEQCIEAFKITSDELQFYKRNNIALPRLCPNCRHFQRLKKRNPLKLWHRGCMCGKQNHFHGKEKCKVKFETSYASGRPEIVYCEKCYQAEVY</sequence>
<comment type="caution">
    <text evidence="1">The sequence shown here is derived from an EMBL/GenBank/DDBJ whole genome shotgun (WGS) entry which is preliminary data.</text>
</comment>
<evidence type="ECO:0000313" key="2">
    <source>
        <dbReference type="Proteomes" id="UP000033907"/>
    </source>
</evidence>
<evidence type="ECO:0000313" key="1">
    <source>
        <dbReference type="EMBL" id="KKT11922.1"/>
    </source>
</evidence>
<protein>
    <submittedName>
        <fullName evidence="1">Uncharacterized protein</fullName>
    </submittedName>
</protein>
<organism evidence="1 2">
    <name type="scientific">Candidatus Nomurabacteria bacterium GW2011_GWF2_43_24</name>
    <dbReference type="NCBI Taxonomy" id="1618778"/>
    <lineage>
        <taxon>Bacteria</taxon>
        <taxon>Candidatus Nomuraibacteriota</taxon>
    </lineage>
</organism>
<gene>
    <name evidence="1" type="ORF">UV91_C0001G0134</name>
</gene>
<dbReference type="Proteomes" id="UP000033907">
    <property type="component" value="Unassembled WGS sequence"/>
</dbReference>
<reference evidence="1 2" key="1">
    <citation type="journal article" date="2015" name="Nature">
        <title>rRNA introns, odd ribosomes, and small enigmatic genomes across a large radiation of phyla.</title>
        <authorList>
            <person name="Brown C.T."/>
            <person name="Hug L.A."/>
            <person name="Thomas B.C."/>
            <person name="Sharon I."/>
            <person name="Castelle C.J."/>
            <person name="Singh A."/>
            <person name="Wilkins M.J."/>
            <person name="Williams K.H."/>
            <person name="Banfield J.F."/>
        </authorList>
    </citation>
    <scope>NUCLEOTIDE SEQUENCE [LARGE SCALE GENOMIC DNA]</scope>
</reference>
<accession>A0A0G1GX15</accession>
<dbReference type="AlphaFoldDB" id="A0A0G1GX15"/>
<name>A0A0G1GX15_9BACT</name>
<proteinExistence type="predicted"/>
<dbReference type="EMBL" id="LCGH01000001">
    <property type="protein sequence ID" value="KKT11922.1"/>
    <property type="molecule type" value="Genomic_DNA"/>
</dbReference>